<dbReference type="EMBL" id="ASPP01049885">
    <property type="protein sequence ID" value="ETN97391.1"/>
    <property type="molecule type" value="Genomic_DNA"/>
</dbReference>
<accession>X6L8M5</accession>
<keyword evidence="2" id="KW-1185">Reference proteome</keyword>
<reference evidence="1 2" key="1">
    <citation type="journal article" date="2013" name="Curr. Biol.">
        <title>The Genome of the Foraminiferan Reticulomyxa filosa.</title>
        <authorList>
            <person name="Glockner G."/>
            <person name="Hulsmann N."/>
            <person name="Schleicher M."/>
            <person name="Noegel A.A."/>
            <person name="Eichinger L."/>
            <person name="Gallinger C."/>
            <person name="Pawlowski J."/>
            <person name="Sierra R."/>
            <person name="Euteneuer U."/>
            <person name="Pillet L."/>
            <person name="Moustafa A."/>
            <person name="Platzer M."/>
            <person name="Groth M."/>
            <person name="Szafranski K."/>
            <person name="Schliwa M."/>
        </authorList>
    </citation>
    <scope>NUCLEOTIDE SEQUENCE [LARGE SCALE GENOMIC DNA]</scope>
</reference>
<evidence type="ECO:0000313" key="1">
    <source>
        <dbReference type="EMBL" id="ETN97391.1"/>
    </source>
</evidence>
<protein>
    <submittedName>
        <fullName evidence="1">Uncharacterized protein</fullName>
    </submittedName>
</protein>
<gene>
    <name evidence="1" type="ORF">RFI_40138</name>
</gene>
<name>X6L8M5_RETFI</name>
<sequence>GHKSFGKVILNLFQSDFEKWHAFLQKLEDEKLLSENVQLFFTLFSSKEFVSVIALSNQWQRFFKDFVLKEKKIWTEGSKVLKTAEACLNSESVTPKVMLALLDILWTHVTLDDNDIKNTMERLTSNILLTLRSNVKHHPLWLQQFHHEVQNDHLWETLLRASLQGWLQRGPLDGTAGSGSHFHRNVLHEVKSQQQKMALDGDFWSKED</sequence>
<dbReference type="AlphaFoldDB" id="X6L8M5"/>
<feature type="non-terminal residue" evidence="1">
    <location>
        <position position="1"/>
    </location>
</feature>
<comment type="caution">
    <text evidence="1">The sequence shown here is derived from an EMBL/GenBank/DDBJ whole genome shotgun (WGS) entry which is preliminary data.</text>
</comment>
<feature type="non-terminal residue" evidence="1">
    <location>
        <position position="208"/>
    </location>
</feature>
<organism evidence="1 2">
    <name type="scientific">Reticulomyxa filosa</name>
    <dbReference type="NCBI Taxonomy" id="46433"/>
    <lineage>
        <taxon>Eukaryota</taxon>
        <taxon>Sar</taxon>
        <taxon>Rhizaria</taxon>
        <taxon>Retaria</taxon>
        <taxon>Foraminifera</taxon>
        <taxon>Monothalamids</taxon>
        <taxon>Reticulomyxidae</taxon>
        <taxon>Reticulomyxa</taxon>
    </lineage>
</organism>
<proteinExistence type="predicted"/>
<dbReference type="Proteomes" id="UP000023152">
    <property type="component" value="Unassembled WGS sequence"/>
</dbReference>
<evidence type="ECO:0000313" key="2">
    <source>
        <dbReference type="Proteomes" id="UP000023152"/>
    </source>
</evidence>